<protein>
    <submittedName>
        <fullName evidence="1">Uncharacterized protein</fullName>
    </submittedName>
</protein>
<proteinExistence type="predicted"/>
<accession>A0ABW5KBR1</accession>
<dbReference type="Proteomes" id="UP001597545">
    <property type="component" value="Unassembled WGS sequence"/>
</dbReference>
<name>A0ABW5KBR1_9SPHI</name>
<dbReference type="EMBL" id="JBHULR010000001">
    <property type="protein sequence ID" value="MFD2546184.1"/>
    <property type="molecule type" value="Genomic_DNA"/>
</dbReference>
<reference evidence="2" key="1">
    <citation type="journal article" date="2019" name="Int. J. Syst. Evol. Microbiol.">
        <title>The Global Catalogue of Microorganisms (GCM) 10K type strain sequencing project: providing services to taxonomists for standard genome sequencing and annotation.</title>
        <authorList>
            <consortium name="The Broad Institute Genomics Platform"/>
            <consortium name="The Broad Institute Genome Sequencing Center for Infectious Disease"/>
            <person name="Wu L."/>
            <person name="Ma J."/>
        </authorList>
    </citation>
    <scope>NUCLEOTIDE SEQUENCE [LARGE SCALE GENOMIC DNA]</scope>
    <source>
        <strain evidence="2">KCTC 42662</strain>
    </source>
</reference>
<dbReference type="RefSeq" id="WP_380899725.1">
    <property type="nucleotide sequence ID" value="NZ_JBHUEG010000002.1"/>
</dbReference>
<evidence type="ECO:0000313" key="1">
    <source>
        <dbReference type="EMBL" id="MFD2546184.1"/>
    </source>
</evidence>
<evidence type="ECO:0000313" key="2">
    <source>
        <dbReference type="Proteomes" id="UP001597545"/>
    </source>
</evidence>
<keyword evidence="2" id="KW-1185">Reference proteome</keyword>
<organism evidence="1 2">
    <name type="scientific">Sphingobacterium suaedae</name>
    <dbReference type="NCBI Taxonomy" id="1686402"/>
    <lineage>
        <taxon>Bacteria</taxon>
        <taxon>Pseudomonadati</taxon>
        <taxon>Bacteroidota</taxon>
        <taxon>Sphingobacteriia</taxon>
        <taxon>Sphingobacteriales</taxon>
        <taxon>Sphingobacteriaceae</taxon>
        <taxon>Sphingobacterium</taxon>
    </lineage>
</organism>
<sequence>MKYRNLKARKSMFSKTFIFTKIDVLLSRFRIWEMQKTWDEYTFDNGAYSTPLPMQLSGGEATKSNVFPLSAIQI</sequence>
<gene>
    <name evidence="1" type="ORF">ACFSR5_00850</name>
</gene>
<comment type="caution">
    <text evidence="1">The sequence shown here is derived from an EMBL/GenBank/DDBJ whole genome shotgun (WGS) entry which is preliminary data.</text>
</comment>